<dbReference type="Gene3D" id="3.40.50.300">
    <property type="entry name" value="P-loop containing nucleotide triphosphate hydrolases"/>
    <property type="match status" value="1"/>
</dbReference>
<gene>
    <name evidence="2" type="ORF">MA03_06170</name>
</gene>
<protein>
    <recommendedName>
        <fullName evidence="1">AAA domain-containing protein</fullName>
    </recommendedName>
</protein>
<sequence length="239" mass="26623">MTLVVATVSGHKGGTGKTVVASLLSYHLSTRIGEKVLVIDLGEAGSSTTLLLEEDPGPPYISDFFLGRATWSDVIVVSNLSDNLMIVPCSGEVGPVDPTSLEYLIDRTSKHFEYIILDLPAYPGSLYDPVVGLAEVIITVFNPDFLSFQAVSTWLKRRDFFRRKLILPLLNKYFLFMGDWKDLARDEFGTVFTMPFDAALQFSFARNIGEAYKNASNRVKKDLEVLTYRLQKPLLKVTG</sequence>
<dbReference type="PATRIC" id="fig|1550241.5.peg.1282"/>
<evidence type="ECO:0000313" key="2">
    <source>
        <dbReference type="EMBL" id="AKG38916.1"/>
    </source>
</evidence>
<evidence type="ECO:0000259" key="1">
    <source>
        <dbReference type="Pfam" id="PF13614"/>
    </source>
</evidence>
<dbReference type="AlphaFoldDB" id="A0A0F7CL74"/>
<dbReference type="PANTHER" id="PTHR13696:SF99">
    <property type="entry name" value="COBYRINIC ACID AC-DIAMIDE SYNTHASE"/>
    <property type="match status" value="1"/>
</dbReference>
<dbReference type="OrthoDB" id="31168at2157"/>
<proteinExistence type="predicted"/>
<dbReference type="SUPFAM" id="SSF52540">
    <property type="entry name" value="P-loop containing nucleoside triphosphate hydrolases"/>
    <property type="match status" value="1"/>
</dbReference>
<dbReference type="InterPro" id="IPR027417">
    <property type="entry name" value="P-loop_NTPase"/>
</dbReference>
<dbReference type="InterPro" id="IPR050678">
    <property type="entry name" value="DNA_Partitioning_ATPase"/>
</dbReference>
<dbReference type="HOGENOM" id="CLU_1159106_0_0_2"/>
<dbReference type="Pfam" id="PF13614">
    <property type="entry name" value="AAA_31"/>
    <property type="match status" value="1"/>
</dbReference>
<name>A0A0F7CL74_9CREN</name>
<accession>A0A0F7CL74</accession>
<reference evidence="2 3" key="1">
    <citation type="journal article" date="2015" name="Stand. Genomic Sci.">
        <title>Complete genome sequence of and proposal of Thermofilum uzonense sp. nov. a novel hyperthermophilic crenarchaeon and emended description of the genus Thermofilum.</title>
        <authorList>
            <person name="Toshchakov S.V."/>
            <person name="Korzhenkov A.A."/>
            <person name="Samarov N.I."/>
            <person name="Mazunin I.O."/>
            <person name="Mozhey O.I."/>
            <person name="Shmyr I.S."/>
            <person name="Derbikova K.S."/>
            <person name="Taranov E.A."/>
            <person name="Dominova I.N."/>
            <person name="Bonch-Osmolovskaya E.A."/>
            <person name="Patrushev M.V."/>
            <person name="Podosokorskaya O.A."/>
            <person name="Kublanov I.V."/>
        </authorList>
    </citation>
    <scope>NUCLEOTIDE SEQUENCE [LARGE SCALE GENOMIC DNA]</scope>
    <source>
        <strain evidence="2 3">1807-2</strain>
    </source>
</reference>
<dbReference type="Proteomes" id="UP000067434">
    <property type="component" value="Chromosome"/>
</dbReference>
<dbReference type="InterPro" id="IPR025669">
    <property type="entry name" value="AAA_dom"/>
</dbReference>
<organism evidence="2 3">
    <name type="scientific">Infirmifilum uzonense</name>
    <dbReference type="NCBI Taxonomy" id="1550241"/>
    <lineage>
        <taxon>Archaea</taxon>
        <taxon>Thermoproteota</taxon>
        <taxon>Thermoprotei</taxon>
        <taxon>Thermofilales</taxon>
        <taxon>Thermofilaceae</taxon>
        <taxon>Infirmifilum</taxon>
    </lineage>
</organism>
<dbReference type="STRING" id="1550241.MA03_06170"/>
<keyword evidence="3" id="KW-1185">Reference proteome</keyword>
<dbReference type="KEGG" id="thf:MA03_06170"/>
<feature type="domain" description="AAA" evidence="1">
    <location>
        <begin position="7"/>
        <end position="162"/>
    </location>
</feature>
<dbReference type="GeneID" id="25401799"/>
<evidence type="ECO:0000313" key="3">
    <source>
        <dbReference type="Proteomes" id="UP000067434"/>
    </source>
</evidence>
<dbReference type="EMBL" id="CP009961">
    <property type="protein sequence ID" value="AKG38916.1"/>
    <property type="molecule type" value="Genomic_DNA"/>
</dbReference>
<dbReference type="PANTHER" id="PTHR13696">
    <property type="entry name" value="P-LOOP CONTAINING NUCLEOSIDE TRIPHOSPHATE HYDROLASE"/>
    <property type="match status" value="1"/>
</dbReference>
<dbReference type="RefSeq" id="WP_052884424.1">
    <property type="nucleotide sequence ID" value="NZ_CP009961.1"/>
</dbReference>